<dbReference type="Pfam" id="PF03330">
    <property type="entry name" value="DPBB_1"/>
    <property type="match status" value="1"/>
</dbReference>
<protein>
    <submittedName>
        <fullName evidence="3">Riboflavine-aldehyde-forming enzyme</fullName>
    </submittedName>
</protein>
<evidence type="ECO:0000313" key="3">
    <source>
        <dbReference type="EMBL" id="KAF9484203.1"/>
    </source>
</evidence>
<evidence type="ECO:0000256" key="1">
    <source>
        <dbReference type="ARBA" id="ARBA00022729"/>
    </source>
</evidence>
<evidence type="ECO:0000313" key="4">
    <source>
        <dbReference type="Proteomes" id="UP000807469"/>
    </source>
</evidence>
<dbReference type="PANTHER" id="PTHR31836">
    <property type="match status" value="1"/>
</dbReference>
<dbReference type="InterPro" id="IPR051477">
    <property type="entry name" value="Expansin_CellWall"/>
</dbReference>
<comment type="caution">
    <text evidence="3">The sequence shown here is derived from an EMBL/GenBank/DDBJ whole genome shotgun (WGS) entry which is preliminary data.</text>
</comment>
<organism evidence="3 4">
    <name type="scientific">Pholiota conissans</name>
    <dbReference type="NCBI Taxonomy" id="109636"/>
    <lineage>
        <taxon>Eukaryota</taxon>
        <taxon>Fungi</taxon>
        <taxon>Dikarya</taxon>
        <taxon>Basidiomycota</taxon>
        <taxon>Agaricomycotina</taxon>
        <taxon>Agaricomycetes</taxon>
        <taxon>Agaricomycetidae</taxon>
        <taxon>Agaricales</taxon>
        <taxon>Agaricineae</taxon>
        <taxon>Strophariaceae</taxon>
        <taxon>Pholiota</taxon>
    </lineage>
</organism>
<feature type="domain" description="RlpA-like protein double-psi beta-barrel" evidence="2">
    <location>
        <begin position="19"/>
        <end position="108"/>
    </location>
</feature>
<dbReference type="Proteomes" id="UP000807469">
    <property type="component" value="Unassembled WGS sequence"/>
</dbReference>
<keyword evidence="4" id="KW-1185">Reference proteome</keyword>
<dbReference type="AlphaFoldDB" id="A0A9P5Z9Z1"/>
<keyword evidence="1" id="KW-0732">Signal</keyword>
<evidence type="ECO:0000259" key="2">
    <source>
        <dbReference type="Pfam" id="PF03330"/>
    </source>
</evidence>
<dbReference type="OrthoDB" id="623670at2759"/>
<dbReference type="CDD" id="cd22191">
    <property type="entry name" value="DPBB_RlpA_EXP_N-like"/>
    <property type="match status" value="1"/>
</dbReference>
<name>A0A9P5Z9Z1_9AGAR</name>
<dbReference type="Gene3D" id="2.40.40.10">
    <property type="entry name" value="RlpA-like domain"/>
    <property type="match status" value="1"/>
</dbReference>
<reference evidence="3" key="1">
    <citation type="submission" date="2020-11" db="EMBL/GenBank/DDBJ databases">
        <authorList>
            <consortium name="DOE Joint Genome Institute"/>
            <person name="Ahrendt S."/>
            <person name="Riley R."/>
            <person name="Andreopoulos W."/>
            <person name="Labutti K."/>
            <person name="Pangilinan J."/>
            <person name="Ruiz-Duenas F.J."/>
            <person name="Barrasa J.M."/>
            <person name="Sanchez-Garcia M."/>
            <person name="Camarero S."/>
            <person name="Miyauchi S."/>
            <person name="Serrano A."/>
            <person name="Linde D."/>
            <person name="Babiker R."/>
            <person name="Drula E."/>
            <person name="Ayuso-Fernandez I."/>
            <person name="Pacheco R."/>
            <person name="Padilla G."/>
            <person name="Ferreira P."/>
            <person name="Barriuso J."/>
            <person name="Kellner H."/>
            <person name="Castanera R."/>
            <person name="Alfaro M."/>
            <person name="Ramirez L."/>
            <person name="Pisabarro A.G."/>
            <person name="Kuo A."/>
            <person name="Tritt A."/>
            <person name="Lipzen A."/>
            <person name="He G."/>
            <person name="Yan M."/>
            <person name="Ng V."/>
            <person name="Cullen D."/>
            <person name="Martin F."/>
            <person name="Rosso M.-N."/>
            <person name="Henrissat B."/>
            <person name="Hibbett D."/>
            <person name="Martinez A.T."/>
            <person name="Grigoriev I.V."/>
        </authorList>
    </citation>
    <scope>NUCLEOTIDE SEQUENCE</scope>
    <source>
        <strain evidence="3">CIRM-BRFM 674</strain>
    </source>
</reference>
<sequence length="112" mass="11965">METVNFITLSLTIHLNSSKCSATWFNVGLGSCGVVNVNSDFIVALSTVEMAGGASCGRQIRVNFIDQGRSVVATVRDTCPSCSQFSIDLSPAAFQALASLDVGRIQVEWDFI</sequence>
<dbReference type="InterPro" id="IPR036908">
    <property type="entry name" value="RlpA-like_sf"/>
</dbReference>
<dbReference type="PANTHER" id="PTHR31836:SF28">
    <property type="entry name" value="SRCR DOMAIN-CONTAINING PROTEIN-RELATED"/>
    <property type="match status" value="1"/>
</dbReference>
<dbReference type="InterPro" id="IPR009009">
    <property type="entry name" value="RlpA-like_DPBB"/>
</dbReference>
<dbReference type="SUPFAM" id="SSF50685">
    <property type="entry name" value="Barwin-like endoglucanases"/>
    <property type="match status" value="1"/>
</dbReference>
<proteinExistence type="predicted"/>
<accession>A0A9P5Z9Z1</accession>
<dbReference type="EMBL" id="MU155146">
    <property type="protein sequence ID" value="KAF9484203.1"/>
    <property type="molecule type" value="Genomic_DNA"/>
</dbReference>
<gene>
    <name evidence="3" type="ORF">BDN70DRAFT_798217</name>
</gene>